<feature type="non-terminal residue" evidence="1">
    <location>
        <position position="1"/>
    </location>
</feature>
<sequence>LLGTYLTSSTSTQSALSLWFKNLLINFLVAIHSSVDENTLLFRHSDIVVLYQNFSAAIHNKNANYCHLIARFIANNDINRILITLNDLYLELLLFPDLYPDGCEHYQDIQFTTDETHYSPTAIEIIKCYIYTNSWHYNETKTSPIPTFIYTDDGYFQKKKYASKYNDSQTWPFNNIHYINNG</sequence>
<reference evidence="1" key="1">
    <citation type="submission" date="2021-06" db="EMBL/GenBank/DDBJ databases">
        <authorList>
            <person name="Kallberg Y."/>
            <person name="Tangrot J."/>
            <person name="Rosling A."/>
        </authorList>
    </citation>
    <scope>NUCLEOTIDE SEQUENCE</scope>
    <source>
        <strain evidence="1">28 12/20/2015</strain>
    </source>
</reference>
<gene>
    <name evidence="1" type="ORF">SPELUC_LOCUS14404</name>
</gene>
<proteinExistence type="predicted"/>
<accession>A0ACA9QIU3</accession>
<keyword evidence="2" id="KW-1185">Reference proteome</keyword>
<comment type="caution">
    <text evidence="1">The sequence shown here is derived from an EMBL/GenBank/DDBJ whole genome shotgun (WGS) entry which is preliminary data.</text>
</comment>
<evidence type="ECO:0000313" key="2">
    <source>
        <dbReference type="Proteomes" id="UP000789366"/>
    </source>
</evidence>
<evidence type="ECO:0000313" key="1">
    <source>
        <dbReference type="EMBL" id="CAG8749712.1"/>
    </source>
</evidence>
<organism evidence="1 2">
    <name type="scientific">Cetraspora pellucida</name>
    <dbReference type="NCBI Taxonomy" id="1433469"/>
    <lineage>
        <taxon>Eukaryota</taxon>
        <taxon>Fungi</taxon>
        <taxon>Fungi incertae sedis</taxon>
        <taxon>Mucoromycota</taxon>
        <taxon>Glomeromycotina</taxon>
        <taxon>Glomeromycetes</taxon>
        <taxon>Diversisporales</taxon>
        <taxon>Gigasporaceae</taxon>
        <taxon>Cetraspora</taxon>
    </lineage>
</organism>
<protein>
    <submittedName>
        <fullName evidence="1">15776_t:CDS:1</fullName>
    </submittedName>
</protein>
<name>A0ACA9QIU3_9GLOM</name>
<dbReference type="Proteomes" id="UP000789366">
    <property type="component" value="Unassembled WGS sequence"/>
</dbReference>
<dbReference type="EMBL" id="CAJVPW010042148">
    <property type="protein sequence ID" value="CAG8749712.1"/>
    <property type="molecule type" value="Genomic_DNA"/>
</dbReference>